<dbReference type="PRINTS" id="PR01438">
    <property type="entry name" value="UNVRSLSTRESS"/>
</dbReference>
<dbReference type="GO" id="GO:0016301">
    <property type="term" value="F:kinase activity"/>
    <property type="evidence" value="ECO:0007669"/>
    <property type="project" value="UniProtKB-KW"/>
</dbReference>
<gene>
    <name evidence="8" type="ORF">RF679_00210</name>
</gene>
<keyword evidence="5" id="KW-0067">ATP-binding</keyword>
<dbReference type="PANTHER" id="PTHR43289">
    <property type="entry name" value="MITOGEN-ACTIVATED PROTEIN KINASE KINASE KINASE 20-RELATED"/>
    <property type="match status" value="1"/>
</dbReference>
<evidence type="ECO:0000256" key="6">
    <source>
        <dbReference type="SAM" id="MobiDB-lite"/>
    </source>
</evidence>
<dbReference type="InterPro" id="IPR000719">
    <property type="entry name" value="Prot_kinase_dom"/>
</dbReference>
<name>A0ABY9RHL5_9BURK</name>
<dbReference type="InterPro" id="IPR008271">
    <property type="entry name" value="Ser/Thr_kinase_AS"/>
</dbReference>
<dbReference type="SUPFAM" id="SSF56112">
    <property type="entry name" value="Protein kinase-like (PK-like)"/>
    <property type="match status" value="1"/>
</dbReference>
<dbReference type="Gene3D" id="3.40.50.620">
    <property type="entry name" value="HUPs"/>
    <property type="match status" value="1"/>
</dbReference>
<dbReference type="Proteomes" id="UP001181355">
    <property type="component" value="Chromosome"/>
</dbReference>
<dbReference type="PROSITE" id="PS00108">
    <property type="entry name" value="PROTEIN_KINASE_ST"/>
    <property type="match status" value="1"/>
</dbReference>
<evidence type="ECO:0000256" key="5">
    <source>
        <dbReference type="ARBA" id="ARBA00022840"/>
    </source>
</evidence>
<feature type="domain" description="Protein kinase" evidence="7">
    <location>
        <begin position="62"/>
        <end position="332"/>
    </location>
</feature>
<evidence type="ECO:0000256" key="2">
    <source>
        <dbReference type="ARBA" id="ARBA00022679"/>
    </source>
</evidence>
<sequence length="520" mass="58241">MSDPHSISTAVDAEVPATKVEPANQQTVVQTPDSPDTPPNTPPKAQAKTPRRLQVGMVVDGYRLEEKLHVGGMAALWRITDLQNRYRSAEGKDPELIMKVPLMYSIDDPTAIVAFEVEQMIMPKLKGKHVPRYFGSGDFDTQPFIVMEHIAGTSLRSRFDASPLPIDEVVNVGIRVATALQDLHRQNVIHLDLKPSNIMFRPEGDAVLIDYGLSRHDKLPDLLGEEFRLPMGTGPYIAPEQVLGIRNEPRSDQFSLGVLLYHLATGERPFGHPTSVTGLKKRLYRDPIPPRSHNPQIPKFLQEVILRCMEVDPKDRFDTAGQLAFMLQNPNEIPLTTRAEKQAQDGMISVLKRRFKAAGVEPFARYSLHDHLAQAPIIMVALHLSESNTELTDEIRMITRRMLQTEPGARLACVTIRKTSRIGLDDAMVQDGQNIHVKQLIELKHWARPLQVRNDKITFHVLESHDPAAAIIEYAHNNSVDQIIIGSRGSSTLRRYLGSVSSQVVAEAECTVTVVKQRRE</sequence>
<keyword evidence="3" id="KW-0547">Nucleotide-binding</keyword>
<dbReference type="InterPro" id="IPR006015">
    <property type="entry name" value="Universal_stress_UspA"/>
</dbReference>
<dbReference type="Gene3D" id="3.30.200.20">
    <property type="entry name" value="Phosphorylase Kinase, domain 1"/>
    <property type="match status" value="1"/>
</dbReference>
<dbReference type="PANTHER" id="PTHR43289:SF34">
    <property type="entry name" value="SERINE_THREONINE-PROTEIN KINASE YBDM-RELATED"/>
    <property type="match status" value="1"/>
</dbReference>
<keyword evidence="4 8" id="KW-0418">Kinase</keyword>
<comment type="similarity">
    <text evidence="1">Belongs to the universal stress protein A family.</text>
</comment>
<dbReference type="PROSITE" id="PS50011">
    <property type="entry name" value="PROTEIN_KINASE_DOM"/>
    <property type="match status" value="1"/>
</dbReference>
<evidence type="ECO:0000256" key="4">
    <source>
        <dbReference type="ARBA" id="ARBA00022777"/>
    </source>
</evidence>
<evidence type="ECO:0000256" key="1">
    <source>
        <dbReference type="ARBA" id="ARBA00008791"/>
    </source>
</evidence>
<keyword evidence="9" id="KW-1185">Reference proteome</keyword>
<dbReference type="SUPFAM" id="SSF52402">
    <property type="entry name" value="Adenine nucleotide alpha hydrolases-like"/>
    <property type="match status" value="1"/>
</dbReference>
<dbReference type="CDD" id="cd14014">
    <property type="entry name" value="STKc_PknB_like"/>
    <property type="match status" value="1"/>
</dbReference>
<proteinExistence type="inferred from homology"/>
<accession>A0ABY9RHL5</accession>
<organism evidence="8 9">
    <name type="scientific">Undibacterium cyanobacteriorum</name>
    <dbReference type="NCBI Taxonomy" id="3073561"/>
    <lineage>
        <taxon>Bacteria</taxon>
        <taxon>Pseudomonadati</taxon>
        <taxon>Pseudomonadota</taxon>
        <taxon>Betaproteobacteria</taxon>
        <taxon>Burkholderiales</taxon>
        <taxon>Oxalobacteraceae</taxon>
        <taxon>Undibacterium</taxon>
    </lineage>
</organism>
<evidence type="ECO:0000313" key="9">
    <source>
        <dbReference type="Proteomes" id="UP001181355"/>
    </source>
</evidence>
<dbReference type="Gene3D" id="1.10.510.10">
    <property type="entry name" value="Transferase(Phosphotransferase) domain 1"/>
    <property type="match status" value="1"/>
</dbReference>
<evidence type="ECO:0000256" key="3">
    <source>
        <dbReference type="ARBA" id="ARBA00022741"/>
    </source>
</evidence>
<evidence type="ECO:0000259" key="7">
    <source>
        <dbReference type="PROSITE" id="PS50011"/>
    </source>
</evidence>
<dbReference type="Pfam" id="PF00069">
    <property type="entry name" value="Pkinase"/>
    <property type="match status" value="1"/>
</dbReference>
<dbReference type="Pfam" id="PF00582">
    <property type="entry name" value="Usp"/>
    <property type="match status" value="1"/>
</dbReference>
<dbReference type="InterPro" id="IPR011009">
    <property type="entry name" value="Kinase-like_dom_sf"/>
</dbReference>
<reference evidence="8" key="1">
    <citation type="submission" date="2023-09" db="EMBL/GenBank/DDBJ databases">
        <title>Undibacterium sp. 20NA77.5 isolated from freshwater.</title>
        <authorList>
            <person name="Le V."/>
            <person name="Ko S.-R."/>
            <person name="Ahn C.-Y."/>
            <person name="Oh H.-M."/>
        </authorList>
    </citation>
    <scope>NUCLEOTIDE SEQUENCE</scope>
    <source>
        <strain evidence="8">20NA77.5</strain>
    </source>
</reference>
<evidence type="ECO:0000313" key="8">
    <source>
        <dbReference type="EMBL" id="WMW80718.1"/>
    </source>
</evidence>
<keyword evidence="2" id="KW-0808">Transferase</keyword>
<dbReference type="SMART" id="SM00220">
    <property type="entry name" value="S_TKc"/>
    <property type="match status" value="1"/>
</dbReference>
<protein>
    <submittedName>
        <fullName evidence="8">Bifunctional serine/threonine-protein kinase/universal stress protein</fullName>
    </submittedName>
</protein>
<dbReference type="EMBL" id="CP133720">
    <property type="protein sequence ID" value="WMW80718.1"/>
    <property type="molecule type" value="Genomic_DNA"/>
</dbReference>
<dbReference type="InterPro" id="IPR014729">
    <property type="entry name" value="Rossmann-like_a/b/a_fold"/>
</dbReference>
<feature type="region of interest" description="Disordered" evidence="6">
    <location>
        <begin position="1"/>
        <end position="50"/>
    </location>
</feature>
<dbReference type="InterPro" id="IPR006016">
    <property type="entry name" value="UspA"/>
</dbReference>
<dbReference type="RefSeq" id="WP_309482209.1">
    <property type="nucleotide sequence ID" value="NZ_CP133720.1"/>
</dbReference>